<evidence type="ECO:0000313" key="2">
    <source>
        <dbReference type="EMBL" id="QSB13813.1"/>
    </source>
</evidence>
<feature type="chain" id="PRO_5034845469" description="LPXTG cell wall anchor domain-containing protein" evidence="1">
    <location>
        <begin position="34"/>
        <end position="316"/>
    </location>
</feature>
<accession>A0A895YEF5</accession>
<protein>
    <recommendedName>
        <fullName evidence="4">LPXTG cell wall anchor domain-containing protein</fullName>
    </recommendedName>
</protein>
<keyword evidence="1" id="KW-0732">Signal</keyword>
<dbReference type="KEGG" id="nhy:JQS43_19990"/>
<evidence type="ECO:0008006" key="4">
    <source>
        <dbReference type="Google" id="ProtNLM"/>
    </source>
</evidence>
<name>A0A895YEF5_9ACTN</name>
<dbReference type="RefSeq" id="WP_239675924.1">
    <property type="nucleotide sequence ID" value="NZ_CP070499.1"/>
</dbReference>
<dbReference type="EMBL" id="CP070499">
    <property type="protein sequence ID" value="QSB13813.1"/>
    <property type="molecule type" value="Genomic_DNA"/>
</dbReference>
<proteinExistence type="predicted"/>
<sequence length="316" mass="36874">MEESMNKRFLSRLAAGAALGGMALLAAPGIATADDLRDHKHHEDKGWIYTDPKVVKPGDFAYIVMICKKPQSDPTAFSEVTGEVDLVPATDDKKWHHDDKKFHHDDKKWDHEKRFEHHDKKFHHHDKKWDDKKHFEHHDKKFHHHDKKWDDKKHFEHHDKKFHHHDKKWDDKKHFEHHDKKFHHDDKKWDDKKHFEHHDKKFHHDDKKWDDKKHFEHHDKKFDHEKRFEHDKKADHPFAYFAEVFIPKDTKPGTYDLIGDCAEGELVVAPKKGVDAGFGGTTTSTGVLAGGAGALAAATLGGLALMRKRTADGSLA</sequence>
<gene>
    <name evidence="2" type="ORF">JQS43_19990</name>
</gene>
<reference evidence="2" key="1">
    <citation type="submission" date="2021-02" db="EMBL/GenBank/DDBJ databases">
        <title>Natrosporangium hydrolyticum gen. nov., sp. nov, a haloalkaliphilic actinobacterium from a soda solonchak soil.</title>
        <authorList>
            <person name="Sorokin D.Y."/>
            <person name="Khijniak T.V."/>
            <person name="Zakharycheva A.P."/>
            <person name="Boueva O.V."/>
            <person name="Ariskina E.V."/>
            <person name="Hahnke R.L."/>
            <person name="Bunk B."/>
            <person name="Sproer C."/>
            <person name="Schumann P."/>
            <person name="Evtushenko L.I."/>
            <person name="Kublanov I.V."/>
        </authorList>
    </citation>
    <scope>NUCLEOTIDE SEQUENCE</scope>
    <source>
        <strain evidence="2">DSM 106523</strain>
    </source>
</reference>
<evidence type="ECO:0000313" key="3">
    <source>
        <dbReference type="Proteomes" id="UP000662857"/>
    </source>
</evidence>
<keyword evidence="3" id="KW-1185">Reference proteome</keyword>
<feature type="signal peptide" evidence="1">
    <location>
        <begin position="1"/>
        <end position="33"/>
    </location>
</feature>
<evidence type="ECO:0000256" key="1">
    <source>
        <dbReference type="SAM" id="SignalP"/>
    </source>
</evidence>
<organism evidence="2 3">
    <name type="scientific">Natronosporangium hydrolyticum</name>
    <dbReference type="NCBI Taxonomy" id="2811111"/>
    <lineage>
        <taxon>Bacteria</taxon>
        <taxon>Bacillati</taxon>
        <taxon>Actinomycetota</taxon>
        <taxon>Actinomycetes</taxon>
        <taxon>Micromonosporales</taxon>
        <taxon>Micromonosporaceae</taxon>
        <taxon>Natronosporangium</taxon>
    </lineage>
</organism>
<dbReference type="Proteomes" id="UP000662857">
    <property type="component" value="Chromosome"/>
</dbReference>
<dbReference type="AlphaFoldDB" id="A0A895YEF5"/>